<accession>A0A917JIV3</accession>
<dbReference type="RefSeq" id="WP_188917668.1">
    <property type="nucleotide sequence ID" value="NZ_BMPZ01000001.1"/>
</dbReference>
<keyword evidence="1" id="KW-0732">Signal</keyword>
<gene>
    <name evidence="2" type="ORF">GCM10009332_06100</name>
</gene>
<reference evidence="2" key="1">
    <citation type="journal article" date="2014" name="Int. J. Syst. Evol. Microbiol.">
        <title>Complete genome sequence of Corynebacterium casei LMG S-19264T (=DSM 44701T), isolated from a smear-ripened cheese.</title>
        <authorList>
            <consortium name="US DOE Joint Genome Institute (JGI-PGF)"/>
            <person name="Walter F."/>
            <person name="Albersmeier A."/>
            <person name="Kalinowski J."/>
            <person name="Ruckert C."/>
        </authorList>
    </citation>
    <scope>NUCLEOTIDE SEQUENCE</scope>
    <source>
        <strain evidence="2">JCM 30804</strain>
    </source>
</reference>
<comment type="caution">
    <text evidence="2">The sequence shown here is derived from an EMBL/GenBank/DDBJ whole genome shotgun (WGS) entry which is preliminary data.</text>
</comment>
<protein>
    <submittedName>
        <fullName evidence="2">Uncharacterized protein</fullName>
    </submittedName>
</protein>
<sequence>MKRFGLLIFALFTCNSAYADYCLGSDFKKSKSLITQSEASQQINLQNYNDLVKSSPPYGILTNAYLETWQDAGPEIEALLATFQIQEQKFNELAKSQAVVIQQLSQATNLLESLEEYCFIEDEYRRSTTANKINKAVKQALAQAEQLEFKIDRVHDSIVREIRKLKHVVKTSNIEWKSIPIQTAHRGEGWSISGGIRYQVSLKFCEPYGQISVKLIGSNISITRESAKMIGLTVSLAKNIEGGKWDIFHESEPLIPTSAKQLQTLIAPYQHEFKLNASSCGEYVAADHPKQKDPGWLVFKALMQDGAYVPIHTQIRPH</sequence>
<evidence type="ECO:0000313" key="2">
    <source>
        <dbReference type="EMBL" id="GGI71517.1"/>
    </source>
</evidence>
<reference evidence="2" key="2">
    <citation type="submission" date="2020-09" db="EMBL/GenBank/DDBJ databases">
        <authorList>
            <person name="Sun Q."/>
            <person name="Ohkuma M."/>
        </authorList>
    </citation>
    <scope>NUCLEOTIDE SEQUENCE</scope>
    <source>
        <strain evidence="2">JCM 30804</strain>
    </source>
</reference>
<feature type="chain" id="PRO_5037617359" evidence="1">
    <location>
        <begin position="20"/>
        <end position="318"/>
    </location>
</feature>
<name>A0A917JIV3_9GAMM</name>
<dbReference type="EMBL" id="BMPZ01000001">
    <property type="protein sequence ID" value="GGI71517.1"/>
    <property type="molecule type" value="Genomic_DNA"/>
</dbReference>
<feature type="signal peptide" evidence="1">
    <location>
        <begin position="1"/>
        <end position="19"/>
    </location>
</feature>
<keyword evidence="3" id="KW-1185">Reference proteome</keyword>
<evidence type="ECO:0000256" key="1">
    <source>
        <dbReference type="SAM" id="SignalP"/>
    </source>
</evidence>
<evidence type="ECO:0000313" key="3">
    <source>
        <dbReference type="Proteomes" id="UP000613743"/>
    </source>
</evidence>
<proteinExistence type="predicted"/>
<dbReference type="AlphaFoldDB" id="A0A917JIV3"/>
<dbReference type="Proteomes" id="UP000613743">
    <property type="component" value="Unassembled WGS sequence"/>
</dbReference>
<organism evidence="2 3">
    <name type="scientific">Shewanella gelidii</name>
    <dbReference type="NCBI Taxonomy" id="1642821"/>
    <lineage>
        <taxon>Bacteria</taxon>
        <taxon>Pseudomonadati</taxon>
        <taxon>Pseudomonadota</taxon>
        <taxon>Gammaproteobacteria</taxon>
        <taxon>Alteromonadales</taxon>
        <taxon>Shewanellaceae</taxon>
        <taxon>Shewanella</taxon>
    </lineage>
</organism>